<dbReference type="Proteomes" id="UP001434883">
    <property type="component" value="Unassembled WGS sequence"/>
</dbReference>
<proteinExistence type="predicted"/>
<organism evidence="2 3">
    <name type="scientific">Xenoophorus captivus</name>
    <dbReference type="NCBI Taxonomy" id="1517983"/>
    <lineage>
        <taxon>Eukaryota</taxon>
        <taxon>Metazoa</taxon>
        <taxon>Chordata</taxon>
        <taxon>Craniata</taxon>
        <taxon>Vertebrata</taxon>
        <taxon>Euteleostomi</taxon>
        <taxon>Actinopterygii</taxon>
        <taxon>Neopterygii</taxon>
        <taxon>Teleostei</taxon>
        <taxon>Neoteleostei</taxon>
        <taxon>Acanthomorphata</taxon>
        <taxon>Ovalentaria</taxon>
        <taxon>Atherinomorphae</taxon>
        <taxon>Cyprinodontiformes</taxon>
        <taxon>Goodeidae</taxon>
        <taxon>Xenoophorus</taxon>
    </lineage>
</organism>
<evidence type="ECO:0000313" key="3">
    <source>
        <dbReference type="Proteomes" id="UP001434883"/>
    </source>
</evidence>
<dbReference type="EMBL" id="JAHRIN010034745">
    <property type="protein sequence ID" value="MEQ2203620.1"/>
    <property type="molecule type" value="Genomic_DNA"/>
</dbReference>
<gene>
    <name evidence="2" type="ORF">XENOCAPTIV_001417</name>
</gene>
<reference evidence="2 3" key="1">
    <citation type="submission" date="2021-06" db="EMBL/GenBank/DDBJ databases">
        <authorList>
            <person name="Palmer J.M."/>
        </authorList>
    </citation>
    <scope>NUCLEOTIDE SEQUENCE [LARGE SCALE GENOMIC DNA]</scope>
    <source>
        <strain evidence="2 3">XC_2019</strain>
        <tissue evidence="2">Muscle</tissue>
    </source>
</reference>
<evidence type="ECO:0000313" key="2">
    <source>
        <dbReference type="EMBL" id="MEQ2203620.1"/>
    </source>
</evidence>
<protein>
    <submittedName>
        <fullName evidence="2">Uncharacterized protein</fullName>
    </submittedName>
</protein>
<feature type="region of interest" description="Disordered" evidence="1">
    <location>
        <begin position="118"/>
        <end position="148"/>
    </location>
</feature>
<feature type="compositionally biased region" description="Basic and acidic residues" evidence="1">
    <location>
        <begin position="131"/>
        <end position="148"/>
    </location>
</feature>
<name>A0ABV0R677_9TELE</name>
<comment type="caution">
    <text evidence="2">The sequence shown here is derived from an EMBL/GenBank/DDBJ whole genome shotgun (WGS) entry which is preliminary data.</text>
</comment>
<accession>A0ABV0R677</accession>
<keyword evidence="3" id="KW-1185">Reference proteome</keyword>
<sequence length="200" mass="22332">SKQNPRDFLVISFSFTSLKASLSSFMPIIPAVSARSFGAINSTKSSKSTLPPTTEEGVFSKYVFGTFFSFPLFLLDSEPSLFSQDSFASQRAATRLSLACLLLMLGGPKHMQKAGRIMKASQGKRGTRGAQEGRQHDEDNNRNHNGDNRVLKYWNNDYWSKEQFLSSLSPETWKRSSSFLIPILPFHIKPLLISPLISSC</sequence>
<feature type="non-terminal residue" evidence="2">
    <location>
        <position position="1"/>
    </location>
</feature>
<evidence type="ECO:0000256" key="1">
    <source>
        <dbReference type="SAM" id="MobiDB-lite"/>
    </source>
</evidence>